<gene>
    <name evidence="2" type="ORF">GCM10025872_26280</name>
</gene>
<keyword evidence="1" id="KW-1133">Transmembrane helix</keyword>
<name>A0ABM8HDB6_9MICO</name>
<evidence type="ECO:0000256" key="1">
    <source>
        <dbReference type="SAM" id="Phobius"/>
    </source>
</evidence>
<sequence length="66" mass="7061">MIGSYVAGDSLLHRASPRLKLLVMLGLVTLLGFFPRWWLVVTAVLLAATAYPSRGCRSPSCGARSG</sequence>
<protein>
    <recommendedName>
        <fullName evidence="3">Cobalt/nickel transport system permease protein</fullName>
    </recommendedName>
</protein>
<organism evidence="2">
    <name type="scientific">Barrientosiimonas endolithica</name>
    <dbReference type="NCBI Taxonomy" id="1535208"/>
    <lineage>
        <taxon>Bacteria</taxon>
        <taxon>Bacillati</taxon>
        <taxon>Actinomycetota</taxon>
        <taxon>Actinomycetes</taxon>
        <taxon>Micrococcales</taxon>
        <taxon>Dermacoccaceae</taxon>
        <taxon>Barrientosiimonas</taxon>
    </lineage>
</organism>
<evidence type="ECO:0000313" key="2">
    <source>
        <dbReference type="EMBL" id="BDZ58971.1"/>
    </source>
</evidence>
<reference evidence="2" key="2">
    <citation type="submission" date="2023-02" db="EMBL/GenBank/DDBJ databases">
        <authorList>
            <person name="Sun Q."/>
            <person name="Mori K."/>
        </authorList>
    </citation>
    <scope>NUCLEOTIDE SEQUENCE</scope>
    <source>
        <strain evidence="2">NBRC 110608</strain>
    </source>
</reference>
<dbReference type="EMBL" id="AP027735">
    <property type="protein sequence ID" value="BDZ58971.1"/>
    <property type="molecule type" value="Genomic_DNA"/>
</dbReference>
<reference evidence="2" key="1">
    <citation type="journal article" date="2014" name="Int. J. Syst. Evol. Microbiol.">
        <title>Complete genome of a new Firmicutes species belonging to the dominant human colonic microbiota ('Ruminococcus bicirculans') reveals two chromosomes and a selective capacity to utilize plant glucans.</title>
        <authorList>
            <consortium name="NISC Comparative Sequencing Program"/>
            <person name="Wegmann U."/>
            <person name="Louis P."/>
            <person name="Goesmann A."/>
            <person name="Henrissat B."/>
            <person name="Duncan S.H."/>
            <person name="Flint H.J."/>
        </authorList>
    </citation>
    <scope>NUCLEOTIDE SEQUENCE</scope>
    <source>
        <strain evidence="2">NBRC 110608</strain>
    </source>
</reference>
<accession>A0ABM8HDB6</accession>
<feature type="transmembrane region" description="Helical" evidence="1">
    <location>
        <begin position="21"/>
        <end position="51"/>
    </location>
</feature>
<keyword evidence="1" id="KW-0472">Membrane</keyword>
<dbReference type="RefSeq" id="WP_289231199.1">
    <property type="nucleotide sequence ID" value="NZ_AP027735.1"/>
</dbReference>
<proteinExistence type="predicted"/>
<evidence type="ECO:0008006" key="3">
    <source>
        <dbReference type="Google" id="ProtNLM"/>
    </source>
</evidence>
<keyword evidence="1" id="KW-0812">Transmembrane</keyword>